<evidence type="ECO:0000313" key="1">
    <source>
        <dbReference type="EMBL" id="CAG8709335.1"/>
    </source>
</evidence>
<sequence length="143" mass="16938">NKDIITPTDQELRELQVEGLLKHLQDNHSLCLNEVCWYKDNPELELALPNLKKSTIRKIDEFCNFLKSIFRLSATIIYNNDGLTQMLIQVCDFCRAKSFSEQDLKNIEKMAKDRNSQKLCKREQIESRNKKRTIEYKTKRDDL</sequence>
<dbReference type="OrthoDB" id="2432901at2759"/>
<dbReference type="AlphaFoldDB" id="A0A9N9HWS5"/>
<evidence type="ECO:0000313" key="2">
    <source>
        <dbReference type="Proteomes" id="UP000789396"/>
    </source>
</evidence>
<accession>A0A9N9HWS5</accession>
<proteinExistence type="predicted"/>
<gene>
    <name evidence="1" type="ORF">RFULGI_LOCUS10751</name>
</gene>
<dbReference type="EMBL" id="CAJVPZ010021931">
    <property type="protein sequence ID" value="CAG8709335.1"/>
    <property type="molecule type" value="Genomic_DNA"/>
</dbReference>
<protein>
    <submittedName>
        <fullName evidence="1">9008_t:CDS:1</fullName>
    </submittedName>
</protein>
<feature type="non-terminal residue" evidence="1">
    <location>
        <position position="143"/>
    </location>
</feature>
<keyword evidence="2" id="KW-1185">Reference proteome</keyword>
<name>A0A9N9HWS5_9GLOM</name>
<reference evidence="1" key="1">
    <citation type="submission" date="2021-06" db="EMBL/GenBank/DDBJ databases">
        <authorList>
            <person name="Kallberg Y."/>
            <person name="Tangrot J."/>
            <person name="Rosling A."/>
        </authorList>
    </citation>
    <scope>NUCLEOTIDE SEQUENCE</scope>
    <source>
        <strain evidence="1">IN212</strain>
    </source>
</reference>
<dbReference type="Proteomes" id="UP000789396">
    <property type="component" value="Unassembled WGS sequence"/>
</dbReference>
<comment type="caution">
    <text evidence="1">The sequence shown here is derived from an EMBL/GenBank/DDBJ whole genome shotgun (WGS) entry which is preliminary data.</text>
</comment>
<organism evidence="1 2">
    <name type="scientific">Racocetra fulgida</name>
    <dbReference type="NCBI Taxonomy" id="60492"/>
    <lineage>
        <taxon>Eukaryota</taxon>
        <taxon>Fungi</taxon>
        <taxon>Fungi incertae sedis</taxon>
        <taxon>Mucoromycota</taxon>
        <taxon>Glomeromycotina</taxon>
        <taxon>Glomeromycetes</taxon>
        <taxon>Diversisporales</taxon>
        <taxon>Gigasporaceae</taxon>
        <taxon>Racocetra</taxon>
    </lineage>
</organism>